<dbReference type="PANTHER" id="PTHR44936">
    <property type="entry name" value="SENSOR PROTEIN CREC"/>
    <property type="match status" value="1"/>
</dbReference>
<dbReference type="PANTHER" id="PTHR44936:SF10">
    <property type="entry name" value="SENSOR PROTEIN RSTB"/>
    <property type="match status" value="1"/>
</dbReference>
<dbReference type="GO" id="GO:0005524">
    <property type="term" value="F:ATP binding"/>
    <property type="evidence" value="ECO:0007669"/>
    <property type="project" value="UniProtKB-KW"/>
</dbReference>
<keyword evidence="4" id="KW-1003">Cell membrane</keyword>
<organism evidence="12 13">
    <name type="scientific">Pseudochelatococcus contaminans</name>
    <dbReference type="NCBI Taxonomy" id="1538103"/>
    <lineage>
        <taxon>Bacteria</taxon>
        <taxon>Pseudomonadati</taxon>
        <taxon>Pseudomonadota</taxon>
        <taxon>Alphaproteobacteria</taxon>
        <taxon>Hyphomicrobiales</taxon>
        <taxon>Chelatococcaceae</taxon>
        <taxon>Pseudochelatococcus</taxon>
    </lineage>
</organism>
<dbReference type="GO" id="GO:0000155">
    <property type="term" value="F:phosphorelay sensor kinase activity"/>
    <property type="evidence" value="ECO:0007669"/>
    <property type="project" value="InterPro"/>
</dbReference>
<dbReference type="InterPro" id="IPR003661">
    <property type="entry name" value="HisK_dim/P_dom"/>
</dbReference>
<dbReference type="SMART" id="SM00387">
    <property type="entry name" value="HATPase_c"/>
    <property type="match status" value="1"/>
</dbReference>
<dbReference type="PRINTS" id="PR00344">
    <property type="entry name" value="BCTRLSENSOR"/>
</dbReference>
<comment type="subcellular location">
    <subcellularLocation>
        <location evidence="2">Cell membrane</location>
        <topology evidence="2">Multi-pass membrane protein</topology>
    </subcellularLocation>
</comment>
<dbReference type="EMBL" id="JACICC010000004">
    <property type="protein sequence ID" value="MBB3809790.1"/>
    <property type="molecule type" value="Genomic_DNA"/>
</dbReference>
<feature type="transmembrane region" description="Helical" evidence="10">
    <location>
        <begin position="78"/>
        <end position="98"/>
    </location>
</feature>
<dbReference type="InterPro" id="IPR003594">
    <property type="entry name" value="HATPase_dom"/>
</dbReference>
<evidence type="ECO:0000256" key="2">
    <source>
        <dbReference type="ARBA" id="ARBA00004651"/>
    </source>
</evidence>
<evidence type="ECO:0000256" key="6">
    <source>
        <dbReference type="ARBA" id="ARBA00022679"/>
    </source>
</evidence>
<keyword evidence="9" id="KW-0067">ATP-binding</keyword>
<gene>
    <name evidence="12" type="ORF">FHS81_001878</name>
</gene>
<dbReference type="SUPFAM" id="SSF47384">
    <property type="entry name" value="Homodimeric domain of signal transducing histidine kinase"/>
    <property type="match status" value="1"/>
</dbReference>
<dbReference type="CDD" id="cd00082">
    <property type="entry name" value="HisKA"/>
    <property type="match status" value="1"/>
</dbReference>
<dbReference type="NCBIfam" id="NF033792">
    <property type="entry name" value="ActS_PrrB_HisK"/>
    <property type="match status" value="1"/>
</dbReference>
<keyword evidence="7" id="KW-0547">Nucleotide-binding</keyword>
<keyword evidence="10" id="KW-0472">Membrane</keyword>
<evidence type="ECO:0000256" key="8">
    <source>
        <dbReference type="ARBA" id="ARBA00022777"/>
    </source>
</evidence>
<accession>A0A7W5Z4M9</accession>
<feature type="transmembrane region" description="Helical" evidence="10">
    <location>
        <begin position="47"/>
        <end position="66"/>
    </location>
</feature>
<dbReference type="EC" id="2.7.13.3" evidence="3"/>
<dbReference type="GO" id="GO:0005886">
    <property type="term" value="C:plasma membrane"/>
    <property type="evidence" value="ECO:0007669"/>
    <property type="project" value="UniProtKB-SubCell"/>
</dbReference>
<dbReference type="SMART" id="SM00388">
    <property type="entry name" value="HisKA"/>
    <property type="match status" value="1"/>
</dbReference>
<dbReference type="Pfam" id="PF02518">
    <property type="entry name" value="HATPase_c"/>
    <property type="match status" value="1"/>
</dbReference>
<sequence>MDESGGFQTERNTQRLRVDTLVRLRWLAVIGQSATVAGVHFGLGFPLPFAACFTVIACSALLNIGLRVRYPVSKRLDAGLAALILGYDILQLCVLLFLTGGLQNPFSLLILAPVMISATVLPPRPTLILGVFAAVLTSVLAFYHMPLPWPPGETLVLPLTYVTGIWCAILLSLGFTGIYAWRVANEARQLANALAATELVLEREQHLSQLDGLAAAAAHELGTPLATIALVVRELDHAAGADHPMAEDLTLLRQQVGRCREILAKLTSLGSDGAGPLDRLTLSHLIEEVAGPQRGFDVPITIRRAGEGPEPATARNPGLIYGLGNIIDNAVDFAATRVDVEAHWTASTVTLTVQDDGPGFTPDILLRLGDPYVTTRGAERRGIMRRTDDDNADGHGLGVFIAKTLIERTGAHVTWTNAPGPGNGARVTVSWERRVFEKTASAEADGL</sequence>
<dbReference type="InterPro" id="IPR036890">
    <property type="entry name" value="HATPase_C_sf"/>
</dbReference>
<keyword evidence="6 12" id="KW-0808">Transferase</keyword>
<dbReference type="InterPro" id="IPR050980">
    <property type="entry name" value="2C_sensor_his_kinase"/>
</dbReference>
<keyword evidence="10" id="KW-0812">Transmembrane</keyword>
<feature type="transmembrane region" description="Helical" evidence="10">
    <location>
        <begin position="21"/>
        <end position="41"/>
    </location>
</feature>
<evidence type="ECO:0000256" key="3">
    <source>
        <dbReference type="ARBA" id="ARBA00012438"/>
    </source>
</evidence>
<dbReference type="AlphaFoldDB" id="A0A7W5Z4M9"/>
<comment type="caution">
    <text evidence="12">The sequence shown here is derived from an EMBL/GenBank/DDBJ whole genome shotgun (WGS) entry which is preliminary data.</text>
</comment>
<dbReference type="InterPro" id="IPR005467">
    <property type="entry name" value="His_kinase_dom"/>
</dbReference>
<dbReference type="Proteomes" id="UP000537592">
    <property type="component" value="Unassembled WGS sequence"/>
</dbReference>
<evidence type="ECO:0000256" key="7">
    <source>
        <dbReference type="ARBA" id="ARBA00022741"/>
    </source>
</evidence>
<evidence type="ECO:0000256" key="9">
    <source>
        <dbReference type="ARBA" id="ARBA00022840"/>
    </source>
</evidence>
<evidence type="ECO:0000256" key="5">
    <source>
        <dbReference type="ARBA" id="ARBA00022553"/>
    </source>
</evidence>
<evidence type="ECO:0000256" key="1">
    <source>
        <dbReference type="ARBA" id="ARBA00000085"/>
    </source>
</evidence>
<keyword evidence="13" id="KW-1185">Reference proteome</keyword>
<name>A0A7W5Z4M9_9HYPH</name>
<dbReference type="InterPro" id="IPR004358">
    <property type="entry name" value="Sig_transdc_His_kin-like_C"/>
</dbReference>
<evidence type="ECO:0000256" key="4">
    <source>
        <dbReference type="ARBA" id="ARBA00022475"/>
    </source>
</evidence>
<feature type="domain" description="Histidine kinase" evidence="11">
    <location>
        <begin position="216"/>
        <end position="435"/>
    </location>
</feature>
<reference evidence="12 13" key="1">
    <citation type="submission" date="2020-08" db="EMBL/GenBank/DDBJ databases">
        <title>Genomic Encyclopedia of Type Strains, Phase IV (KMG-IV): sequencing the most valuable type-strain genomes for metagenomic binning, comparative biology and taxonomic classification.</title>
        <authorList>
            <person name="Goeker M."/>
        </authorList>
    </citation>
    <scope>NUCLEOTIDE SEQUENCE [LARGE SCALE GENOMIC DNA]</scope>
    <source>
        <strain evidence="12 13">DSM 28760</strain>
    </source>
</reference>
<comment type="catalytic activity">
    <reaction evidence="1">
        <text>ATP + protein L-histidine = ADP + protein N-phospho-L-histidine.</text>
        <dbReference type="EC" id="2.7.13.3"/>
    </reaction>
</comment>
<dbReference type="InterPro" id="IPR047770">
    <property type="entry name" value="RegB"/>
</dbReference>
<dbReference type="Gene3D" id="3.30.565.10">
    <property type="entry name" value="Histidine kinase-like ATPase, C-terminal domain"/>
    <property type="match status" value="1"/>
</dbReference>
<feature type="transmembrane region" description="Helical" evidence="10">
    <location>
        <begin position="159"/>
        <end position="181"/>
    </location>
</feature>
<dbReference type="SUPFAM" id="SSF55874">
    <property type="entry name" value="ATPase domain of HSP90 chaperone/DNA topoisomerase II/histidine kinase"/>
    <property type="match status" value="1"/>
</dbReference>
<evidence type="ECO:0000256" key="10">
    <source>
        <dbReference type="SAM" id="Phobius"/>
    </source>
</evidence>
<evidence type="ECO:0000313" key="12">
    <source>
        <dbReference type="EMBL" id="MBB3809790.1"/>
    </source>
</evidence>
<evidence type="ECO:0000259" key="11">
    <source>
        <dbReference type="PROSITE" id="PS50109"/>
    </source>
</evidence>
<keyword evidence="8 12" id="KW-0418">Kinase</keyword>
<dbReference type="Pfam" id="PF25323">
    <property type="entry name" value="6TM_PilS"/>
    <property type="match status" value="1"/>
</dbReference>
<feature type="transmembrane region" description="Helical" evidence="10">
    <location>
        <begin position="104"/>
        <end position="121"/>
    </location>
</feature>
<protein>
    <recommendedName>
        <fullName evidence="3">histidine kinase</fullName>
        <ecNumber evidence="3">2.7.13.3</ecNumber>
    </recommendedName>
</protein>
<feature type="transmembrane region" description="Helical" evidence="10">
    <location>
        <begin position="128"/>
        <end position="147"/>
    </location>
</feature>
<proteinExistence type="predicted"/>
<dbReference type="PROSITE" id="PS50109">
    <property type="entry name" value="HIS_KIN"/>
    <property type="match status" value="1"/>
</dbReference>
<dbReference type="Gene3D" id="1.10.287.130">
    <property type="match status" value="1"/>
</dbReference>
<keyword evidence="5" id="KW-0597">Phosphoprotein</keyword>
<keyword evidence="10" id="KW-1133">Transmembrane helix</keyword>
<evidence type="ECO:0000313" key="13">
    <source>
        <dbReference type="Proteomes" id="UP000537592"/>
    </source>
</evidence>
<dbReference type="RefSeq" id="WP_343052463.1">
    <property type="nucleotide sequence ID" value="NZ_JACICC010000004.1"/>
</dbReference>
<dbReference type="InterPro" id="IPR036097">
    <property type="entry name" value="HisK_dim/P_sf"/>
</dbReference>